<dbReference type="GO" id="GO:0004359">
    <property type="term" value="F:glutaminase activity"/>
    <property type="evidence" value="ECO:0007669"/>
    <property type="project" value="UniProtKB-EC"/>
</dbReference>
<protein>
    <recommendedName>
        <fullName evidence="3">glutaminase</fullName>
        <ecNumber evidence="3">3.5.1.2</ecNumber>
    </recommendedName>
</protein>
<keyword evidence="4 6" id="KW-0378">Hydrolase</keyword>
<dbReference type="PANTHER" id="PTHR12544">
    <property type="entry name" value="GLUTAMINASE"/>
    <property type="match status" value="1"/>
</dbReference>
<name>A0AAW9QPW8_9CHRO</name>
<comment type="catalytic activity">
    <reaction evidence="5">
        <text>L-glutamine + H2O = L-glutamate + NH4(+)</text>
        <dbReference type="Rhea" id="RHEA:15889"/>
        <dbReference type="ChEBI" id="CHEBI:15377"/>
        <dbReference type="ChEBI" id="CHEBI:28938"/>
        <dbReference type="ChEBI" id="CHEBI:29985"/>
        <dbReference type="ChEBI" id="CHEBI:58359"/>
        <dbReference type="EC" id="3.5.1.2"/>
    </reaction>
</comment>
<dbReference type="EMBL" id="JBAFSM010000038">
    <property type="protein sequence ID" value="MEG3438950.1"/>
    <property type="molecule type" value="Genomic_DNA"/>
</dbReference>
<gene>
    <name evidence="6" type="ORF">V0288_17625</name>
</gene>
<comment type="subunit">
    <text evidence="2">Homotetramer.</text>
</comment>
<organism evidence="6 7">
    <name type="scientific">Pannus brasiliensis CCIBt3594</name>
    <dbReference type="NCBI Taxonomy" id="1427578"/>
    <lineage>
        <taxon>Bacteria</taxon>
        <taxon>Bacillati</taxon>
        <taxon>Cyanobacteriota</taxon>
        <taxon>Cyanophyceae</taxon>
        <taxon>Oscillatoriophycideae</taxon>
        <taxon>Chroococcales</taxon>
        <taxon>Microcystaceae</taxon>
        <taxon>Pannus</taxon>
    </lineage>
</organism>
<evidence type="ECO:0000256" key="1">
    <source>
        <dbReference type="ARBA" id="ARBA00011076"/>
    </source>
</evidence>
<evidence type="ECO:0000313" key="7">
    <source>
        <dbReference type="Proteomes" id="UP001328733"/>
    </source>
</evidence>
<dbReference type="InterPro" id="IPR012338">
    <property type="entry name" value="Beta-lactam/transpept-like"/>
</dbReference>
<dbReference type="RefSeq" id="WP_332866434.1">
    <property type="nucleotide sequence ID" value="NZ_JBAFSM010000038.1"/>
</dbReference>
<sequence>MDRLSGVRVEDLQAWAIEAREKAIGGRLPNYIPWLNQANPEALAVQIRSLDGRVISVGNERLIFPLMSVIKPFLLLYLLIHKGRKTVFERVGKFPSNYPFYSLEQLRKDNGFPRNPMLNSGAIALADLLPGETARERCEILQRWLNTSGNCQLFLDEPIAESVFSLPNPRNRSLVEELEARGYVKNSGLALETYNYICCLSGTVGDLSKLGIVLLNSPDPIRSIVLEIMATCGLYEDSIEFSKSVGFPTKSGVSGVVLSAIENEGSIACYSPPLDDRGNPIAGLYFLRKIARSTFPDRI</sequence>
<dbReference type="PANTHER" id="PTHR12544:SF29">
    <property type="entry name" value="GLUTAMINASE"/>
    <property type="match status" value="1"/>
</dbReference>
<dbReference type="EC" id="3.5.1.2" evidence="3"/>
<accession>A0AAW9QPW8</accession>
<evidence type="ECO:0000256" key="4">
    <source>
        <dbReference type="ARBA" id="ARBA00022801"/>
    </source>
</evidence>
<comment type="caution">
    <text evidence="6">The sequence shown here is derived from an EMBL/GenBank/DDBJ whole genome shotgun (WGS) entry which is preliminary data.</text>
</comment>
<dbReference type="SUPFAM" id="SSF56601">
    <property type="entry name" value="beta-lactamase/transpeptidase-like"/>
    <property type="match status" value="1"/>
</dbReference>
<evidence type="ECO:0000256" key="2">
    <source>
        <dbReference type="ARBA" id="ARBA00011881"/>
    </source>
</evidence>
<dbReference type="Proteomes" id="UP001328733">
    <property type="component" value="Unassembled WGS sequence"/>
</dbReference>
<dbReference type="AlphaFoldDB" id="A0AAW9QPW8"/>
<comment type="similarity">
    <text evidence="1">Belongs to the glutaminase family.</text>
</comment>
<evidence type="ECO:0000256" key="3">
    <source>
        <dbReference type="ARBA" id="ARBA00012918"/>
    </source>
</evidence>
<proteinExistence type="inferred from homology"/>
<dbReference type="GO" id="GO:0006543">
    <property type="term" value="P:L-glutamine catabolic process"/>
    <property type="evidence" value="ECO:0007669"/>
    <property type="project" value="TreeGrafter"/>
</dbReference>
<keyword evidence="7" id="KW-1185">Reference proteome</keyword>
<dbReference type="InterPro" id="IPR015868">
    <property type="entry name" value="Glutaminase"/>
</dbReference>
<dbReference type="Pfam" id="PF04960">
    <property type="entry name" value="Glutaminase"/>
    <property type="match status" value="1"/>
</dbReference>
<evidence type="ECO:0000313" key="6">
    <source>
        <dbReference type="EMBL" id="MEG3438950.1"/>
    </source>
</evidence>
<reference evidence="6 7" key="1">
    <citation type="submission" date="2024-01" db="EMBL/GenBank/DDBJ databases">
        <title>Genomic insights into the taxonomy and metabolism of the cyanobacterium Pannus brasiliensis CCIBt3594.</title>
        <authorList>
            <person name="Machado M."/>
            <person name="Botero N.B."/>
            <person name="Andreote A.P.D."/>
            <person name="Feitosa A.M.T."/>
            <person name="Popin R."/>
            <person name="Sivonen K."/>
            <person name="Fiore M.F."/>
        </authorList>
    </citation>
    <scope>NUCLEOTIDE SEQUENCE [LARGE SCALE GENOMIC DNA]</scope>
    <source>
        <strain evidence="6 7">CCIBt3594</strain>
    </source>
</reference>
<evidence type="ECO:0000256" key="5">
    <source>
        <dbReference type="ARBA" id="ARBA00049534"/>
    </source>
</evidence>
<dbReference type="GO" id="GO:0006537">
    <property type="term" value="P:glutamate biosynthetic process"/>
    <property type="evidence" value="ECO:0007669"/>
    <property type="project" value="TreeGrafter"/>
</dbReference>
<dbReference type="Gene3D" id="3.40.710.10">
    <property type="entry name" value="DD-peptidase/beta-lactamase superfamily"/>
    <property type="match status" value="1"/>
</dbReference>